<sequence length="238" mass="27430">MTSFGWKRKVGQKISKEVSQVFTEASLNKDEGCYIPDDVDWLDSFKRRKAHLLEDCKSKSQRLKNEGTVLAENGRYWEAIKKWDEAIQLTPVDEGICQLYEMKSQALMQLNEVFPAVQAAEKAVNLNPVWWIAYQTLGRAQLGIGEIKLALTSFSKAYHINPANVDLWENDIKYTHNLVKKKKQVESAQSYEEYLCKQALAESENMVFDEDGVLISFREDSTKTFSKNVKNDLVRCRF</sequence>
<gene>
    <name evidence="3 4 5" type="primary">LOC106473363</name>
</gene>
<organism evidence="2 5">
    <name type="scientific">Limulus polyphemus</name>
    <name type="common">Atlantic horseshoe crab</name>
    <dbReference type="NCBI Taxonomy" id="6850"/>
    <lineage>
        <taxon>Eukaryota</taxon>
        <taxon>Metazoa</taxon>
        <taxon>Ecdysozoa</taxon>
        <taxon>Arthropoda</taxon>
        <taxon>Chelicerata</taxon>
        <taxon>Merostomata</taxon>
        <taxon>Xiphosura</taxon>
        <taxon>Limulidae</taxon>
        <taxon>Limulus</taxon>
    </lineage>
</organism>
<evidence type="ECO:0000313" key="3">
    <source>
        <dbReference type="RefSeq" id="XP_013789500.1"/>
    </source>
</evidence>
<dbReference type="SMART" id="SM00028">
    <property type="entry name" value="TPR"/>
    <property type="match status" value="3"/>
</dbReference>
<feature type="repeat" description="TPR" evidence="1">
    <location>
        <begin position="60"/>
        <end position="93"/>
    </location>
</feature>
<dbReference type="Gene3D" id="1.25.40.10">
    <property type="entry name" value="Tetratricopeptide repeat domain"/>
    <property type="match status" value="1"/>
</dbReference>
<dbReference type="PANTHER" id="PTHR15544:SF0">
    <property type="entry name" value="TETRATRICOPEPTIDE REPEAT PROTEIN 33"/>
    <property type="match status" value="1"/>
</dbReference>
<keyword evidence="2" id="KW-1185">Reference proteome</keyword>
<dbReference type="InterPro" id="IPR011990">
    <property type="entry name" value="TPR-like_helical_dom_sf"/>
</dbReference>
<dbReference type="GeneID" id="106473363"/>
<evidence type="ECO:0000313" key="4">
    <source>
        <dbReference type="RefSeq" id="XP_022257511.1"/>
    </source>
</evidence>
<feature type="repeat" description="TPR" evidence="1">
    <location>
        <begin position="131"/>
        <end position="164"/>
    </location>
</feature>
<keyword evidence="1" id="KW-0802">TPR repeat</keyword>
<dbReference type="RefSeq" id="XP_022257511.1">
    <property type="nucleotide sequence ID" value="XM_022401803.1"/>
</dbReference>
<dbReference type="InterPro" id="IPR019734">
    <property type="entry name" value="TPR_rpt"/>
</dbReference>
<dbReference type="PANTHER" id="PTHR15544">
    <property type="entry name" value="OSMOSIS RESPONSIVE FACTOR"/>
    <property type="match status" value="1"/>
</dbReference>
<evidence type="ECO:0000313" key="5">
    <source>
        <dbReference type="RefSeq" id="XP_022257512.1"/>
    </source>
</evidence>
<protein>
    <submittedName>
        <fullName evidence="3 4">Tetratricopeptide repeat protein 33-like</fullName>
    </submittedName>
</protein>
<proteinExistence type="predicted"/>
<dbReference type="InterPro" id="IPR052658">
    <property type="entry name" value="TPR-containing"/>
</dbReference>
<dbReference type="RefSeq" id="XP_022257512.1">
    <property type="nucleotide sequence ID" value="XM_022401804.1"/>
</dbReference>
<evidence type="ECO:0000313" key="2">
    <source>
        <dbReference type="Proteomes" id="UP000694941"/>
    </source>
</evidence>
<dbReference type="SUPFAM" id="SSF48452">
    <property type="entry name" value="TPR-like"/>
    <property type="match status" value="1"/>
</dbReference>
<accession>A0ABM1TNQ6</accession>
<dbReference type="Proteomes" id="UP000694941">
    <property type="component" value="Unplaced"/>
</dbReference>
<name>A0ABM1TNQ6_LIMPO</name>
<evidence type="ECO:0000256" key="1">
    <source>
        <dbReference type="PROSITE-ProRule" id="PRU00339"/>
    </source>
</evidence>
<reference evidence="3 4" key="1">
    <citation type="submission" date="2025-05" db="UniProtKB">
        <authorList>
            <consortium name="RefSeq"/>
        </authorList>
    </citation>
    <scope>IDENTIFICATION</scope>
    <source>
        <tissue evidence="3 4">Muscle</tissue>
    </source>
</reference>
<dbReference type="PROSITE" id="PS50005">
    <property type="entry name" value="TPR"/>
    <property type="match status" value="2"/>
</dbReference>
<dbReference type="RefSeq" id="XP_013789500.1">
    <property type="nucleotide sequence ID" value="XM_013934046.2"/>
</dbReference>